<dbReference type="EMBL" id="AASWBF010000006">
    <property type="protein sequence ID" value="EFH4959927.1"/>
    <property type="molecule type" value="Genomic_DNA"/>
</dbReference>
<dbReference type="Proteomes" id="UP000543424">
    <property type="component" value="Unassembled WGS sequence"/>
</dbReference>
<evidence type="ECO:0008006" key="5">
    <source>
        <dbReference type="Google" id="ProtNLM"/>
    </source>
</evidence>
<name>A0A0J2B9K9_ECOLX</name>
<organism evidence="1 3">
    <name type="scientific">Escherichia coli</name>
    <dbReference type="NCBI Taxonomy" id="562"/>
    <lineage>
        <taxon>Bacteria</taxon>
        <taxon>Pseudomonadati</taxon>
        <taxon>Pseudomonadota</taxon>
        <taxon>Gammaproteobacteria</taxon>
        <taxon>Enterobacterales</taxon>
        <taxon>Enterobacteriaceae</taxon>
        <taxon>Escherichia</taxon>
    </lineage>
</organism>
<evidence type="ECO:0000313" key="2">
    <source>
        <dbReference type="EMBL" id="EFH4959927.1"/>
    </source>
</evidence>
<protein>
    <recommendedName>
        <fullName evidence="5">Lipoprotein</fullName>
    </recommendedName>
</protein>
<proteinExistence type="predicted"/>
<dbReference type="Proteomes" id="UP000531962">
    <property type="component" value="Unassembled WGS sequence"/>
</dbReference>
<evidence type="ECO:0000313" key="1">
    <source>
        <dbReference type="EMBL" id="EFD6885284.1"/>
    </source>
</evidence>
<reference evidence="1 3" key="1">
    <citation type="submission" date="2019-08" db="EMBL/GenBank/DDBJ databases">
        <authorList>
            <consortium name="NARMS: The National Antimicrobial Resistance Monitoring System"/>
        </authorList>
    </citation>
    <scope>NUCLEOTIDE SEQUENCE [LARGE SCALE GENOMIC DNA]</scope>
    <source>
        <strain evidence="1 3">19MD07CB01-EC</strain>
        <strain evidence="2 4">CVM N19EC0130</strain>
    </source>
</reference>
<evidence type="ECO:0000313" key="4">
    <source>
        <dbReference type="Proteomes" id="UP000543424"/>
    </source>
</evidence>
<dbReference type="EMBL" id="AASKVF010000017">
    <property type="protein sequence ID" value="EFD6885284.1"/>
    <property type="molecule type" value="Genomic_DNA"/>
</dbReference>
<comment type="caution">
    <text evidence="1">The sequence shown here is derived from an EMBL/GenBank/DDBJ whole genome shotgun (WGS) entry which is preliminary data.</text>
</comment>
<sequence>MIRIIVFLLFFLSGCTSQKEYSNIVRIENRCSSDIDVFIQGYVSGSTLIYQHNIHLPVGDSDVLVYFPTADIDDGFKYEGAFMIYKDSRGELDYPFTISLSGREKKFGKNDLIRLSRDISTKDDRKYGVIRYIIDSQEICP</sequence>
<dbReference type="RefSeq" id="WP_000619309.1">
    <property type="nucleotide sequence ID" value="NZ_AP027254.1"/>
</dbReference>
<accession>A0A0J2B9K9</accession>
<dbReference type="AlphaFoldDB" id="A0A0J2B9K9"/>
<evidence type="ECO:0000313" key="3">
    <source>
        <dbReference type="Proteomes" id="UP000531962"/>
    </source>
</evidence>
<gene>
    <name evidence="2" type="ORF">F9413_05145</name>
    <name evidence="1" type="ORF">FZU14_13795</name>
</gene>
<dbReference type="PROSITE" id="PS51257">
    <property type="entry name" value="PROKAR_LIPOPROTEIN"/>
    <property type="match status" value="1"/>
</dbReference>